<proteinExistence type="predicted"/>
<gene>
    <name evidence="2" type="ORF">BB561_006465</name>
</gene>
<keyword evidence="3" id="KW-1185">Reference proteome</keyword>
<comment type="caution">
    <text evidence="2">The sequence shown here is derived from an EMBL/GenBank/DDBJ whole genome shotgun (WGS) entry which is preliminary data.</text>
</comment>
<dbReference type="Gene3D" id="2.40.70.10">
    <property type="entry name" value="Acid Proteases"/>
    <property type="match status" value="1"/>
</dbReference>
<dbReference type="InterPro" id="IPR021109">
    <property type="entry name" value="Peptidase_aspartic_dom_sf"/>
</dbReference>
<evidence type="ECO:0000313" key="3">
    <source>
        <dbReference type="Proteomes" id="UP000245383"/>
    </source>
</evidence>
<feature type="region of interest" description="Disordered" evidence="1">
    <location>
        <begin position="243"/>
        <end position="271"/>
    </location>
</feature>
<dbReference type="EMBL" id="MBFR01000556">
    <property type="protein sequence ID" value="PVU87090.1"/>
    <property type="molecule type" value="Genomic_DNA"/>
</dbReference>
<evidence type="ECO:0000313" key="2">
    <source>
        <dbReference type="EMBL" id="PVU87090.1"/>
    </source>
</evidence>
<accession>A0A2T9Y428</accession>
<dbReference type="SUPFAM" id="SSF50630">
    <property type="entry name" value="Acid proteases"/>
    <property type="match status" value="1"/>
</dbReference>
<name>A0A2T9Y428_9FUNG</name>
<dbReference type="CDD" id="cd00303">
    <property type="entry name" value="retropepsin_like"/>
    <property type="match status" value="1"/>
</dbReference>
<dbReference type="AlphaFoldDB" id="A0A2T9Y428"/>
<dbReference type="OrthoDB" id="1743130at2759"/>
<protein>
    <recommendedName>
        <fullName evidence="4">Ty3 transposon capsid-like protein domain-containing protein</fullName>
    </recommendedName>
</protein>
<sequence length="523" mass="59875">MEVASNSSNIKPFVQMSGIHLNLPWFGNCVNELKAFGFQNEEQAILLMARQLKGNARQVYDSYVDSNEGGICQLAHFKELMGPKFIDDNFDIKIRYKLLNLKHNGSIAKYIEDEKNIFGNYSGMEDKDRIFYLMNNMKPAYLKILNKANPKTYIETINILIQKGNQLNMNAAFTGQKRSDEDMDIDIDVIERINNLQARMCWNCGSKDHLRRDYSPGIRVLSIPGEELKYSSTQEQAGVGEIEGAPTPIKDRNTSTAPQCSNDIGEKQDNKSSLETLTNPHKYFTASEQEEEIEKVDRQQKRPASFPDELIKRKTKIIRLENVNVAEIIDLGSLDPNGLKTPVWRINHNGTELKILLDSGARKCFISAKAAKILNATIEKVHESIYATVANGDGIELKKIAEVEIKQKNTSTRFKAYIFPLKHVDLILGIDWWAEYKLTPDYNEDCWKFTVNDKTYTIEKGFDNTTNYISANALNRIIKKSRHKELYMVSVKELEPVSENAIEKIKYGDNTFKNIIREYHNIF</sequence>
<organism evidence="2 3">
    <name type="scientific">Smittium simulii</name>
    <dbReference type="NCBI Taxonomy" id="133385"/>
    <lineage>
        <taxon>Eukaryota</taxon>
        <taxon>Fungi</taxon>
        <taxon>Fungi incertae sedis</taxon>
        <taxon>Zoopagomycota</taxon>
        <taxon>Kickxellomycotina</taxon>
        <taxon>Harpellomycetes</taxon>
        <taxon>Harpellales</taxon>
        <taxon>Legeriomycetaceae</taxon>
        <taxon>Smittium</taxon>
    </lineage>
</organism>
<dbReference type="STRING" id="133385.A0A2T9Y428"/>
<reference evidence="2 3" key="1">
    <citation type="journal article" date="2018" name="MBio">
        <title>Comparative Genomics Reveals the Core Gene Toolbox for the Fungus-Insect Symbiosis.</title>
        <authorList>
            <person name="Wang Y."/>
            <person name="Stata M."/>
            <person name="Wang W."/>
            <person name="Stajich J.E."/>
            <person name="White M.M."/>
            <person name="Moncalvo J.M."/>
        </authorList>
    </citation>
    <scope>NUCLEOTIDE SEQUENCE [LARGE SCALE GENOMIC DNA]</scope>
    <source>
        <strain evidence="2 3">SWE-8-4</strain>
    </source>
</reference>
<dbReference type="Proteomes" id="UP000245383">
    <property type="component" value="Unassembled WGS sequence"/>
</dbReference>
<evidence type="ECO:0000256" key="1">
    <source>
        <dbReference type="SAM" id="MobiDB-lite"/>
    </source>
</evidence>
<dbReference type="Pfam" id="PF08284">
    <property type="entry name" value="RVP_2"/>
    <property type="match status" value="1"/>
</dbReference>
<evidence type="ECO:0008006" key="4">
    <source>
        <dbReference type="Google" id="ProtNLM"/>
    </source>
</evidence>